<name>A0ABN9QJP0_9DINO</name>
<feature type="region of interest" description="Disordered" evidence="1">
    <location>
        <begin position="74"/>
        <end position="104"/>
    </location>
</feature>
<organism evidence="2 3">
    <name type="scientific">Prorocentrum cordatum</name>
    <dbReference type="NCBI Taxonomy" id="2364126"/>
    <lineage>
        <taxon>Eukaryota</taxon>
        <taxon>Sar</taxon>
        <taxon>Alveolata</taxon>
        <taxon>Dinophyceae</taxon>
        <taxon>Prorocentrales</taxon>
        <taxon>Prorocentraceae</taxon>
        <taxon>Prorocentrum</taxon>
    </lineage>
</organism>
<dbReference type="Proteomes" id="UP001189429">
    <property type="component" value="Unassembled WGS sequence"/>
</dbReference>
<evidence type="ECO:0008006" key="4">
    <source>
        <dbReference type="Google" id="ProtNLM"/>
    </source>
</evidence>
<reference evidence="2" key="1">
    <citation type="submission" date="2023-10" db="EMBL/GenBank/DDBJ databases">
        <authorList>
            <person name="Chen Y."/>
            <person name="Shah S."/>
            <person name="Dougan E. K."/>
            <person name="Thang M."/>
            <person name="Chan C."/>
        </authorList>
    </citation>
    <scope>NUCLEOTIDE SEQUENCE [LARGE SCALE GENOMIC DNA]</scope>
</reference>
<protein>
    <recommendedName>
        <fullName evidence="4">Secreted protein</fullName>
    </recommendedName>
</protein>
<proteinExistence type="predicted"/>
<keyword evidence="3" id="KW-1185">Reference proteome</keyword>
<evidence type="ECO:0000313" key="3">
    <source>
        <dbReference type="Proteomes" id="UP001189429"/>
    </source>
</evidence>
<comment type="caution">
    <text evidence="2">The sequence shown here is derived from an EMBL/GenBank/DDBJ whole genome shotgun (WGS) entry which is preliminary data.</text>
</comment>
<gene>
    <name evidence="2" type="ORF">PCOR1329_LOCUS10936</name>
</gene>
<accession>A0ABN9QJP0</accession>
<dbReference type="EMBL" id="CAUYUJ010003120">
    <property type="protein sequence ID" value="CAK0803989.1"/>
    <property type="molecule type" value="Genomic_DNA"/>
</dbReference>
<sequence>MLVASPCRTECVLCVASMLSGLAALQFFSPLKALLSSSLHAPWAMRRGGPMGRPRGALGRQEAPPAHPAFFFVGRSSEGVSPPRDRGADVSSSAEATRRVAHAR</sequence>
<evidence type="ECO:0000256" key="1">
    <source>
        <dbReference type="SAM" id="MobiDB-lite"/>
    </source>
</evidence>
<evidence type="ECO:0000313" key="2">
    <source>
        <dbReference type="EMBL" id="CAK0803989.1"/>
    </source>
</evidence>